<dbReference type="Gene3D" id="2.120.10.30">
    <property type="entry name" value="TolB, C-terminal domain"/>
    <property type="match status" value="1"/>
</dbReference>
<dbReference type="Pfam" id="PF08450">
    <property type="entry name" value="SGL"/>
    <property type="match status" value="1"/>
</dbReference>
<dbReference type="Proteomes" id="UP000716004">
    <property type="component" value="Unassembled WGS sequence"/>
</dbReference>
<feature type="binding site" evidence="3">
    <location>
        <position position="98"/>
    </location>
    <ligand>
        <name>substrate</name>
    </ligand>
</feature>
<feature type="binding site" evidence="3">
    <location>
        <position position="144"/>
    </location>
    <ligand>
        <name>a divalent metal cation</name>
        <dbReference type="ChEBI" id="CHEBI:60240"/>
    </ligand>
</feature>
<dbReference type="GO" id="GO:0005509">
    <property type="term" value="F:calcium ion binding"/>
    <property type="evidence" value="ECO:0007669"/>
    <property type="project" value="TreeGrafter"/>
</dbReference>
<dbReference type="PANTHER" id="PTHR10907">
    <property type="entry name" value="REGUCALCIN"/>
    <property type="match status" value="1"/>
</dbReference>
<dbReference type="PANTHER" id="PTHR10907:SF47">
    <property type="entry name" value="REGUCALCIN"/>
    <property type="match status" value="1"/>
</dbReference>
<sequence length="285" mass="31200">MIARQIFASECSLAEGPLWDCRTNRLYWVDILKGSIHSIDPVDMSHRVHRSKDFVSCIVPKDGGGFIISAGTSLYAWDGDSGEVLISSISEPPNNRFNDGKCDGSGRLWIGTMDIAEKSPSGNLYRFDRDRKFVKVASGFTVSNGIDWSPDDATMYHVDSPSGCVYSYDFEPSTGVLSNRQIFVKIPPEKGFPDGITVDSEGNLYVAHWGGSGVSVWNSEGKNIGFIEIPALNVSSCSFGGPDLEDLYITTAKNYDNRERADTNGGGIFSIRTGAKGFRANSFDW</sequence>
<feature type="binding site" evidence="3">
    <location>
        <position position="96"/>
    </location>
    <ligand>
        <name>substrate</name>
    </ligand>
</feature>
<evidence type="ECO:0000256" key="3">
    <source>
        <dbReference type="PIRSR" id="PIRSR605511-2"/>
    </source>
</evidence>
<comment type="caution">
    <text evidence="5">The sequence shown here is derived from an EMBL/GenBank/DDBJ whole genome shotgun (WGS) entry which is preliminary data.</text>
</comment>
<dbReference type="GO" id="GO:0004341">
    <property type="term" value="F:gluconolactonase activity"/>
    <property type="evidence" value="ECO:0007669"/>
    <property type="project" value="TreeGrafter"/>
</dbReference>
<keyword evidence="3" id="KW-0862">Zinc</keyword>
<evidence type="ECO:0000313" key="5">
    <source>
        <dbReference type="EMBL" id="MBX8631470.1"/>
    </source>
</evidence>
<accession>A0A8J8CDT1</accession>
<reference evidence="5" key="1">
    <citation type="submission" date="2021-04" db="EMBL/GenBank/DDBJ databases">
        <title>Genomic insights into ecological role and evolution of a novel Thermoplasmata order Candidatus Sysuiplasmatales.</title>
        <authorList>
            <person name="Yuan Y."/>
        </authorList>
    </citation>
    <scope>NUCLEOTIDE SEQUENCE</scope>
    <source>
        <strain evidence="6">TUT19-bin139</strain>
        <strain evidence="5">YP2-bin.285</strain>
    </source>
</reference>
<evidence type="ECO:0000259" key="4">
    <source>
        <dbReference type="Pfam" id="PF08450"/>
    </source>
</evidence>
<evidence type="ECO:0000256" key="1">
    <source>
        <dbReference type="ARBA" id="ARBA00008853"/>
    </source>
</evidence>
<dbReference type="EMBL" id="JAGVSJ010000004">
    <property type="protein sequence ID" value="MBX8631470.1"/>
    <property type="molecule type" value="Genomic_DNA"/>
</dbReference>
<dbReference type="SUPFAM" id="SSF63829">
    <property type="entry name" value="Calcium-dependent phosphotriesterase"/>
    <property type="match status" value="1"/>
</dbReference>
<keyword evidence="3" id="KW-0479">Metal-binding</keyword>
<feature type="domain" description="SMP-30/Gluconolactonase/LRE-like region" evidence="4">
    <location>
        <begin position="13"/>
        <end position="252"/>
    </location>
</feature>
<dbReference type="GO" id="GO:0019853">
    <property type="term" value="P:L-ascorbic acid biosynthetic process"/>
    <property type="evidence" value="ECO:0007669"/>
    <property type="project" value="TreeGrafter"/>
</dbReference>
<evidence type="ECO:0000313" key="7">
    <source>
        <dbReference type="Proteomes" id="UP000716004"/>
    </source>
</evidence>
<dbReference type="AlphaFoldDB" id="A0A8J8CDT1"/>
<evidence type="ECO:0000313" key="6">
    <source>
        <dbReference type="EMBL" id="MBX8643986.1"/>
    </source>
</evidence>
<dbReference type="InterPro" id="IPR011042">
    <property type="entry name" value="6-blade_b-propeller_TolB-like"/>
</dbReference>
<feature type="active site" description="Proton donor/acceptor" evidence="2">
    <location>
        <position position="194"/>
    </location>
</feature>
<feature type="binding site" evidence="3">
    <location>
        <position position="194"/>
    </location>
    <ligand>
        <name>a divalent metal cation</name>
        <dbReference type="ChEBI" id="CHEBI:60240"/>
    </ligand>
</feature>
<proteinExistence type="inferred from homology"/>
<organism evidence="5 7">
    <name type="scientific">Candidatus Sysuiplasma superficiale</name>
    <dbReference type="NCBI Taxonomy" id="2823368"/>
    <lineage>
        <taxon>Archaea</taxon>
        <taxon>Methanobacteriati</taxon>
        <taxon>Thermoplasmatota</taxon>
        <taxon>Thermoplasmata</taxon>
        <taxon>Candidatus Sysuiplasmatales</taxon>
        <taxon>Candidatus Sysuiplasmataceae</taxon>
        <taxon>Candidatus Sysuiplasma</taxon>
    </lineage>
</organism>
<protein>
    <submittedName>
        <fullName evidence="5">SMP-30/gluconolactonase/LRE family protein</fullName>
    </submittedName>
</protein>
<comment type="cofactor">
    <cofactor evidence="3">
        <name>Zn(2+)</name>
        <dbReference type="ChEBI" id="CHEBI:29105"/>
    </cofactor>
    <text evidence="3">Binds 1 divalent metal cation per subunit.</text>
</comment>
<name>A0A8J8CDT1_9ARCH</name>
<dbReference type="PRINTS" id="PR01790">
    <property type="entry name" value="SMP30FAMILY"/>
</dbReference>
<gene>
    <name evidence="5" type="ORF">J9259_02970</name>
    <name evidence="6" type="ORF">KIY12_04595</name>
</gene>
<dbReference type="InterPro" id="IPR013658">
    <property type="entry name" value="SGL"/>
</dbReference>
<evidence type="ECO:0000256" key="2">
    <source>
        <dbReference type="PIRSR" id="PIRSR605511-1"/>
    </source>
</evidence>
<dbReference type="Proteomes" id="UP000750197">
    <property type="component" value="Unassembled WGS sequence"/>
</dbReference>
<feature type="binding site" evidence="3">
    <location>
        <position position="15"/>
    </location>
    <ligand>
        <name>a divalent metal cation</name>
        <dbReference type="ChEBI" id="CHEBI:60240"/>
    </ligand>
</feature>
<dbReference type="InterPro" id="IPR005511">
    <property type="entry name" value="SMP-30"/>
</dbReference>
<dbReference type="EMBL" id="JAHEAC010000032">
    <property type="protein sequence ID" value="MBX8643986.1"/>
    <property type="molecule type" value="Genomic_DNA"/>
</dbReference>
<comment type="similarity">
    <text evidence="1">Belongs to the SMP-30/CGR1 family.</text>
</comment>